<accession>A0A022RYM0</accession>
<keyword evidence="3" id="KW-0804">Transcription</keyword>
<dbReference type="InterPro" id="IPR003958">
    <property type="entry name" value="CBFA_NFYB_domain"/>
</dbReference>
<dbReference type="PANTHER" id="PTHR11064">
    <property type="entry name" value="CCAAT-BINDING TRANSCRIPTION FACTOR-RELATED"/>
    <property type="match status" value="1"/>
</dbReference>
<evidence type="ECO:0000313" key="7">
    <source>
        <dbReference type="Proteomes" id="UP000030748"/>
    </source>
</evidence>
<gene>
    <name evidence="6" type="ORF">MIMGU_mgv1a020054mg</name>
</gene>
<evidence type="ECO:0000256" key="1">
    <source>
        <dbReference type="ARBA" id="ARBA00009053"/>
    </source>
</evidence>
<reference evidence="6 7" key="1">
    <citation type="journal article" date="2013" name="Proc. Natl. Acad. Sci. U.S.A.">
        <title>Fine-scale variation in meiotic recombination in Mimulus inferred from population shotgun sequencing.</title>
        <authorList>
            <person name="Hellsten U."/>
            <person name="Wright K.M."/>
            <person name="Jenkins J."/>
            <person name="Shu S."/>
            <person name="Yuan Y."/>
            <person name="Wessler S.R."/>
            <person name="Schmutz J."/>
            <person name="Willis J.H."/>
            <person name="Rokhsar D.S."/>
        </authorList>
    </citation>
    <scope>NUCLEOTIDE SEQUENCE [LARGE SCALE GENOMIC DNA]</scope>
    <source>
        <strain evidence="7">cv. DUN x IM62</strain>
    </source>
</reference>
<dbReference type="GO" id="GO:0046982">
    <property type="term" value="F:protein heterodimerization activity"/>
    <property type="evidence" value="ECO:0007669"/>
    <property type="project" value="InterPro"/>
</dbReference>
<comment type="similarity">
    <text evidence="1">Belongs to the NFYB/HAP3 subunit family.</text>
</comment>
<dbReference type="STRING" id="4155.A0A022RYM0"/>
<evidence type="ECO:0000256" key="3">
    <source>
        <dbReference type="ARBA" id="ARBA00023163"/>
    </source>
</evidence>
<keyword evidence="2" id="KW-0805">Transcription regulation</keyword>
<dbReference type="EMBL" id="KI630222">
    <property type="protein sequence ID" value="EYU44060.1"/>
    <property type="molecule type" value="Genomic_DNA"/>
</dbReference>
<evidence type="ECO:0000256" key="4">
    <source>
        <dbReference type="SAM" id="MobiDB-lite"/>
    </source>
</evidence>
<dbReference type="PANTHER" id="PTHR11064:SF115">
    <property type="entry name" value="NUCLEAR TRANSCRIPTION FACTOR Y SUBUNIT B-9"/>
    <property type="match status" value="1"/>
</dbReference>
<dbReference type="Proteomes" id="UP000030748">
    <property type="component" value="Unassembled WGS sequence"/>
</dbReference>
<dbReference type="Gene3D" id="1.10.20.10">
    <property type="entry name" value="Histone, subunit A"/>
    <property type="match status" value="1"/>
</dbReference>
<dbReference type="GO" id="GO:0016602">
    <property type="term" value="C:CCAAT-binding factor complex"/>
    <property type="evidence" value="ECO:0000318"/>
    <property type="project" value="GO_Central"/>
</dbReference>
<dbReference type="GO" id="GO:0006357">
    <property type="term" value="P:regulation of transcription by RNA polymerase II"/>
    <property type="evidence" value="ECO:0000318"/>
    <property type="project" value="GO_Central"/>
</dbReference>
<evidence type="ECO:0000313" key="6">
    <source>
        <dbReference type="EMBL" id="EYU44060.1"/>
    </source>
</evidence>
<organism evidence="6 7">
    <name type="scientific">Erythranthe guttata</name>
    <name type="common">Yellow monkey flower</name>
    <name type="synonym">Mimulus guttatus</name>
    <dbReference type="NCBI Taxonomy" id="4155"/>
    <lineage>
        <taxon>Eukaryota</taxon>
        <taxon>Viridiplantae</taxon>
        <taxon>Streptophyta</taxon>
        <taxon>Embryophyta</taxon>
        <taxon>Tracheophyta</taxon>
        <taxon>Spermatophyta</taxon>
        <taxon>Magnoliopsida</taxon>
        <taxon>eudicotyledons</taxon>
        <taxon>Gunneridae</taxon>
        <taxon>Pentapetalae</taxon>
        <taxon>asterids</taxon>
        <taxon>lamiids</taxon>
        <taxon>Lamiales</taxon>
        <taxon>Phrymaceae</taxon>
        <taxon>Erythranthe</taxon>
    </lineage>
</organism>
<dbReference type="GO" id="GO:0000981">
    <property type="term" value="F:DNA-binding transcription factor activity, RNA polymerase II-specific"/>
    <property type="evidence" value="ECO:0000318"/>
    <property type="project" value="GO_Central"/>
</dbReference>
<dbReference type="PRINTS" id="PR00615">
    <property type="entry name" value="CCAATSUBUNTA"/>
</dbReference>
<dbReference type="InterPro" id="IPR009072">
    <property type="entry name" value="Histone-fold"/>
</dbReference>
<proteinExistence type="inferred from homology"/>
<evidence type="ECO:0000256" key="2">
    <source>
        <dbReference type="ARBA" id="ARBA00023015"/>
    </source>
</evidence>
<keyword evidence="7" id="KW-1185">Reference proteome</keyword>
<dbReference type="Pfam" id="PF00808">
    <property type="entry name" value="CBFD_NFYB_HMF"/>
    <property type="match status" value="1"/>
</dbReference>
<dbReference type="InterPro" id="IPR027113">
    <property type="entry name" value="Transc_fact_NFYB/HAP3"/>
</dbReference>
<protein>
    <recommendedName>
        <fullName evidence="5">Transcription factor CBF/NF-Y/archaeal histone domain-containing protein</fullName>
    </recommendedName>
</protein>
<dbReference type="GO" id="GO:0001228">
    <property type="term" value="F:DNA-binding transcription activator activity, RNA polymerase II-specific"/>
    <property type="evidence" value="ECO:0007669"/>
    <property type="project" value="InterPro"/>
</dbReference>
<evidence type="ECO:0000259" key="5">
    <source>
        <dbReference type="Pfam" id="PF00808"/>
    </source>
</evidence>
<sequence length="109" mass="12745">MREYRDYRRTEKESRSVYVDDEHCSSPLPPHAKIYDDVKEIIQECVSEFISFVTSEANEKAHCEYQKTINLEDVIATMTSLVFDDYVNPQTVILTKYRDEDPKLGASMQ</sequence>
<dbReference type="AlphaFoldDB" id="A0A022RYM0"/>
<name>A0A022RYM0_ERYGU</name>
<dbReference type="SUPFAM" id="SSF47113">
    <property type="entry name" value="Histone-fold"/>
    <property type="match status" value="1"/>
</dbReference>
<feature type="non-terminal residue" evidence="6">
    <location>
        <position position="109"/>
    </location>
</feature>
<feature type="domain" description="Transcription factor CBF/NF-Y/archaeal histone" evidence="5">
    <location>
        <begin position="29"/>
        <end position="76"/>
    </location>
</feature>
<feature type="region of interest" description="Disordered" evidence="4">
    <location>
        <begin position="1"/>
        <end position="23"/>
    </location>
</feature>